<dbReference type="AlphaFoldDB" id="A0A840V8W7"/>
<comment type="cofactor">
    <cofactor evidence="1 9">
        <name>FAD</name>
        <dbReference type="ChEBI" id="CHEBI:57692"/>
    </cofactor>
</comment>
<dbReference type="PANTHER" id="PTHR43884:SF12">
    <property type="entry name" value="ISOVALERYL-COA DEHYDROGENASE, MITOCHONDRIAL-RELATED"/>
    <property type="match status" value="1"/>
</dbReference>
<dbReference type="PIRSF" id="PIRSF016578">
    <property type="entry name" value="HsaA"/>
    <property type="match status" value="1"/>
</dbReference>
<evidence type="ECO:0000256" key="5">
    <source>
        <dbReference type="ARBA" id="ARBA00022827"/>
    </source>
</evidence>
<comment type="subunit">
    <text evidence="3">Homotetramer.</text>
</comment>
<evidence type="ECO:0000256" key="8">
    <source>
        <dbReference type="ARBA" id="ARBA00072305"/>
    </source>
</evidence>
<evidence type="ECO:0000256" key="7">
    <source>
        <dbReference type="ARBA" id="ARBA00066362"/>
    </source>
</evidence>
<evidence type="ECO:0000256" key="2">
    <source>
        <dbReference type="ARBA" id="ARBA00009347"/>
    </source>
</evidence>
<gene>
    <name evidence="13" type="ORF">HNQ81_003145</name>
</gene>
<dbReference type="InterPro" id="IPR013786">
    <property type="entry name" value="AcylCoA_DH/ox_N"/>
</dbReference>
<keyword evidence="6 9" id="KW-0560">Oxidoreductase</keyword>
<dbReference type="InterPro" id="IPR009075">
    <property type="entry name" value="AcylCo_DH/oxidase_C"/>
</dbReference>
<evidence type="ECO:0000256" key="6">
    <source>
        <dbReference type="ARBA" id="ARBA00023002"/>
    </source>
</evidence>
<dbReference type="Gene3D" id="1.10.540.10">
    <property type="entry name" value="Acyl-CoA dehydrogenase/oxidase, N-terminal domain"/>
    <property type="match status" value="1"/>
</dbReference>
<keyword evidence="5 9" id="KW-0274">FAD</keyword>
<dbReference type="Pfam" id="PF02771">
    <property type="entry name" value="Acyl-CoA_dh_N"/>
    <property type="match status" value="1"/>
</dbReference>
<dbReference type="InterPro" id="IPR009100">
    <property type="entry name" value="AcylCoA_DH/oxidase_NM_dom_sf"/>
</dbReference>
<dbReference type="SUPFAM" id="SSF56645">
    <property type="entry name" value="Acyl-CoA dehydrogenase NM domain-like"/>
    <property type="match status" value="1"/>
</dbReference>
<sequence length="380" mass="41383">MFTESDEIRIVTETIRQAGREKIAPVAATTDATGELDRDVLTLLWDLGLMTMVFPPEHGGPEQNKGTLLCVAVEEIARHCASSALMLIIQAVGSFPLLHGGSPELLARILPRIVKNRELAAYLVSEPGAGSDVSALRTTAVRDGADYILNGTKCFSTNGPVASYYTVLARTSDKGRNGLTFFLVERDTPGLTVGKIERKLGQRGSKTSEMYLDGVRVPVANVLGEVDKGFLLAMQDFDMSRPAIGAQALGIAEGAFEQMVKHSKERKTFGQALCEHQMIQQIIADSATKIEAARGLIYRAAAQFDNGQRNTKLASMGKLFASDAAMQITTDAIQVFGGYGYMQDYPVERMFRDAKLTQIFEGANQIQRLVIAREILKETA</sequence>
<dbReference type="EMBL" id="JACHEO010000025">
    <property type="protein sequence ID" value="MBB5349391.1"/>
    <property type="molecule type" value="Genomic_DNA"/>
</dbReference>
<dbReference type="GO" id="GO:0050660">
    <property type="term" value="F:flavin adenine dinucleotide binding"/>
    <property type="evidence" value="ECO:0007669"/>
    <property type="project" value="InterPro"/>
</dbReference>
<comment type="similarity">
    <text evidence="2 9">Belongs to the acyl-CoA dehydrogenase family.</text>
</comment>
<dbReference type="InterPro" id="IPR054991">
    <property type="entry name" value="CyhCrbnylCoADH"/>
</dbReference>
<organism evidence="13 14">
    <name type="scientific">Desulfoprunum benzoelyticum</name>
    <dbReference type="NCBI Taxonomy" id="1506996"/>
    <lineage>
        <taxon>Bacteria</taxon>
        <taxon>Pseudomonadati</taxon>
        <taxon>Thermodesulfobacteriota</taxon>
        <taxon>Desulfobulbia</taxon>
        <taxon>Desulfobulbales</taxon>
        <taxon>Desulfobulbaceae</taxon>
        <taxon>Desulfoprunum</taxon>
    </lineage>
</organism>
<feature type="domain" description="Acyl-CoA dehydrogenase/oxidase C-terminal" evidence="10">
    <location>
        <begin position="227"/>
        <end position="376"/>
    </location>
</feature>
<evidence type="ECO:0000259" key="10">
    <source>
        <dbReference type="Pfam" id="PF00441"/>
    </source>
</evidence>
<dbReference type="Pfam" id="PF00441">
    <property type="entry name" value="Acyl-CoA_dh_1"/>
    <property type="match status" value="1"/>
</dbReference>
<evidence type="ECO:0000256" key="3">
    <source>
        <dbReference type="ARBA" id="ARBA00011881"/>
    </source>
</evidence>
<dbReference type="FunFam" id="1.20.140.10:FF:000004">
    <property type="entry name" value="Acyl-CoA dehydrogenase FadE25"/>
    <property type="match status" value="1"/>
</dbReference>
<dbReference type="Proteomes" id="UP000539642">
    <property type="component" value="Unassembled WGS sequence"/>
</dbReference>
<dbReference type="InterPro" id="IPR046373">
    <property type="entry name" value="Acyl-CoA_Oxase/DH_mid-dom_sf"/>
</dbReference>
<dbReference type="Pfam" id="PF02770">
    <property type="entry name" value="Acyl-CoA_dh_M"/>
    <property type="match status" value="1"/>
</dbReference>
<name>A0A840V8W7_9BACT</name>
<proteinExistence type="inferred from homology"/>
<dbReference type="InterPro" id="IPR036250">
    <property type="entry name" value="AcylCo_DH-like_C"/>
</dbReference>
<evidence type="ECO:0000259" key="12">
    <source>
        <dbReference type="Pfam" id="PF02771"/>
    </source>
</evidence>
<dbReference type="PANTHER" id="PTHR43884">
    <property type="entry name" value="ACYL-COA DEHYDROGENASE"/>
    <property type="match status" value="1"/>
</dbReference>
<dbReference type="GO" id="GO:0003995">
    <property type="term" value="F:acyl-CoA dehydrogenase activity"/>
    <property type="evidence" value="ECO:0007669"/>
    <property type="project" value="InterPro"/>
</dbReference>
<feature type="domain" description="Acyl-CoA oxidase/dehydrogenase middle" evidence="11">
    <location>
        <begin position="121"/>
        <end position="215"/>
    </location>
</feature>
<reference evidence="13 14" key="1">
    <citation type="submission" date="2020-08" db="EMBL/GenBank/DDBJ databases">
        <title>Genomic Encyclopedia of Type Strains, Phase IV (KMG-IV): sequencing the most valuable type-strain genomes for metagenomic binning, comparative biology and taxonomic classification.</title>
        <authorList>
            <person name="Goeker M."/>
        </authorList>
    </citation>
    <scope>NUCLEOTIDE SEQUENCE [LARGE SCALE GENOMIC DNA]</scope>
    <source>
        <strain evidence="13 14">DSM 28570</strain>
    </source>
</reference>
<keyword evidence="14" id="KW-1185">Reference proteome</keyword>
<dbReference type="PROSITE" id="PS00073">
    <property type="entry name" value="ACYL_COA_DH_2"/>
    <property type="match status" value="1"/>
</dbReference>
<accession>A0A840V8W7</accession>
<evidence type="ECO:0000313" key="14">
    <source>
        <dbReference type="Proteomes" id="UP000539642"/>
    </source>
</evidence>
<dbReference type="FunFam" id="2.40.110.10:FF:000001">
    <property type="entry name" value="Acyl-CoA dehydrogenase, mitochondrial"/>
    <property type="match status" value="1"/>
</dbReference>
<protein>
    <recommendedName>
        <fullName evidence="8">Cyclohex-1-ene-1-carbonyl-CoA dehydrogenase</fullName>
        <ecNumber evidence="7">1.3.8.10</ecNumber>
    </recommendedName>
</protein>
<dbReference type="InterPro" id="IPR006091">
    <property type="entry name" value="Acyl-CoA_Oxase/DH_mid-dom"/>
</dbReference>
<dbReference type="Gene3D" id="1.20.140.10">
    <property type="entry name" value="Butyryl-CoA Dehydrogenase, subunit A, domain 3"/>
    <property type="match status" value="1"/>
</dbReference>
<dbReference type="EC" id="1.3.8.10" evidence="7"/>
<dbReference type="RefSeq" id="WP_183352192.1">
    <property type="nucleotide sequence ID" value="NZ_JACHEO010000025.1"/>
</dbReference>
<evidence type="ECO:0000256" key="9">
    <source>
        <dbReference type="RuleBase" id="RU362125"/>
    </source>
</evidence>
<feature type="domain" description="Acyl-CoA dehydrogenase/oxidase N-terminal" evidence="12">
    <location>
        <begin position="5"/>
        <end position="115"/>
    </location>
</feature>
<evidence type="ECO:0000259" key="11">
    <source>
        <dbReference type="Pfam" id="PF02770"/>
    </source>
</evidence>
<dbReference type="InterPro" id="IPR006089">
    <property type="entry name" value="Acyl-CoA_DH_CS"/>
</dbReference>
<keyword evidence="4 9" id="KW-0285">Flavoprotein</keyword>
<dbReference type="InterPro" id="IPR037069">
    <property type="entry name" value="AcylCoA_DH/ox_N_sf"/>
</dbReference>
<dbReference type="Gene3D" id="2.40.110.10">
    <property type="entry name" value="Butyryl-CoA Dehydrogenase, subunit A, domain 2"/>
    <property type="match status" value="1"/>
</dbReference>
<evidence type="ECO:0000256" key="4">
    <source>
        <dbReference type="ARBA" id="ARBA00022630"/>
    </source>
</evidence>
<dbReference type="SUPFAM" id="SSF47203">
    <property type="entry name" value="Acyl-CoA dehydrogenase C-terminal domain-like"/>
    <property type="match status" value="1"/>
</dbReference>
<evidence type="ECO:0000313" key="13">
    <source>
        <dbReference type="EMBL" id="MBB5349391.1"/>
    </source>
</evidence>
<evidence type="ECO:0000256" key="1">
    <source>
        <dbReference type="ARBA" id="ARBA00001974"/>
    </source>
</evidence>
<comment type="caution">
    <text evidence="13">The sequence shown here is derived from an EMBL/GenBank/DDBJ whole genome shotgun (WGS) entry which is preliminary data.</text>
</comment>
<dbReference type="NCBIfam" id="NF043006">
    <property type="entry name" value="CyhCrbnylCoADH"/>
    <property type="match status" value="1"/>
</dbReference>